<evidence type="ECO:0000313" key="4">
    <source>
        <dbReference type="EMBL" id="GCE31616.1"/>
    </source>
</evidence>
<dbReference type="Proteomes" id="UP000287171">
    <property type="component" value="Unassembled WGS sequence"/>
</dbReference>
<comment type="similarity">
    <text evidence="1">Belongs to the nitroreductase family.</text>
</comment>
<dbReference type="PANTHER" id="PTHR43673">
    <property type="entry name" value="NAD(P)H NITROREDUCTASE YDGI-RELATED"/>
    <property type="match status" value="1"/>
</dbReference>
<comment type="caution">
    <text evidence="4">The sequence shown here is derived from an EMBL/GenBank/DDBJ whole genome shotgun (WGS) entry which is preliminary data.</text>
</comment>
<evidence type="ECO:0000256" key="2">
    <source>
        <dbReference type="ARBA" id="ARBA00023002"/>
    </source>
</evidence>
<dbReference type="InterPro" id="IPR000415">
    <property type="entry name" value="Nitroreductase-like"/>
</dbReference>
<dbReference type="OrthoDB" id="9812105at2"/>
<dbReference type="PANTHER" id="PTHR43673:SF10">
    <property type="entry name" value="NADH DEHYDROGENASE_NAD(P)H NITROREDUCTASE XCC3605-RELATED"/>
    <property type="match status" value="1"/>
</dbReference>
<proteinExistence type="inferred from homology"/>
<dbReference type="EMBL" id="BIFT01000002">
    <property type="protein sequence ID" value="GCE31616.1"/>
    <property type="molecule type" value="Genomic_DNA"/>
</dbReference>
<dbReference type="RefSeq" id="WP_126631561.1">
    <property type="nucleotide sequence ID" value="NZ_BIFT01000002.1"/>
</dbReference>
<feature type="domain" description="Nitroreductase" evidence="3">
    <location>
        <begin position="70"/>
        <end position="139"/>
    </location>
</feature>
<protein>
    <submittedName>
        <fullName evidence="4">NADH dehydrogenase</fullName>
    </submittedName>
</protein>
<dbReference type="GO" id="GO:0016491">
    <property type="term" value="F:oxidoreductase activity"/>
    <property type="evidence" value="ECO:0007669"/>
    <property type="project" value="UniProtKB-KW"/>
</dbReference>
<reference evidence="5" key="1">
    <citation type="submission" date="2018-12" db="EMBL/GenBank/DDBJ databases">
        <title>Tengunoibacter tsumagoiensis gen. nov., sp. nov., Dictyobacter kobayashii sp. nov., D. alpinus sp. nov., and D. joshuensis sp. nov. and description of Dictyobacteraceae fam. nov. within the order Ktedonobacterales isolated from Tengu-no-mugimeshi.</title>
        <authorList>
            <person name="Wang C.M."/>
            <person name="Zheng Y."/>
            <person name="Sakai Y."/>
            <person name="Toyoda A."/>
            <person name="Minakuchi Y."/>
            <person name="Abe K."/>
            <person name="Yokota A."/>
            <person name="Yabe S."/>
        </authorList>
    </citation>
    <scope>NUCLEOTIDE SEQUENCE [LARGE SCALE GENOMIC DNA]</scope>
    <source>
        <strain evidence="5">Uno16</strain>
    </source>
</reference>
<accession>A0A402BJW3</accession>
<dbReference type="AlphaFoldDB" id="A0A402BJW3"/>
<organism evidence="4 5">
    <name type="scientific">Dictyobacter alpinus</name>
    <dbReference type="NCBI Taxonomy" id="2014873"/>
    <lineage>
        <taxon>Bacteria</taxon>
        <taxon>Bacillati</taxon>
        <taxon>Chloroflexota</taxon>
        <taxon>Ktedonobacteria</taxon>
        <taxon>Ktedonobacterales</taxon>
        <taxon>Dictyobacteraceae</taxon>
        <taxon>Dictyobacter</taxon>
    </lineage>
</organism>
<sequence length="168" mass="18631">MEVFDAVRTILAVRQFQDKPIPEEIIHEIVEAGHVSASSMNGQPWHFIVVQDKETLRQLAPLARTGPYITQAPVSIVVGMEHSPFAISDGSRAIQSMFLTAWAHGIGSNWVGFDNLEQVRPLLGIPEDINVLAVLPFGYPVSATSKGIKKRKPLGEIAHRERWDQPFA</sequence>
<evidence type="ECO:0000313" key="5">
    <source>
        <dbReference type="Proteomes" id="UP000287171"/>
    </source>
</evidence>
<feature type="domain" description="Nitroreductase" evidence="3">
    <location>
        <begin position="13"/>
        <end position="64"/>
    </location>
</feature>
<gene>
    <name evidence="4" type="ORF">KDA_71000</name>
</gene>
<name>A0A402BJW3_9CHLR</name>
<keyword evidence="5" id="KW-1185">Reference proteome</keyword>
<dbReference type="Pfam" id="PF00881">
    <property type="entry name" value="Nitroreductase"/>
    <property type="match status" value="2"/>
</dbReference>
<dbReference type="SUPFAM" id="SSF55469">
    <property type="entry name" value="FMN-dependent nitroreductase-like"/>
    <property type="match status" value="1"/>
</dbReference>
<keyword evidence="2" id="KW-0560">Oxidoreductase</keyword>
<dbReference type="InterPro" id="IPR029479">
    <property type="entry name" value="Nitroreductase"/>
</dbReference>
<evidence type="ECO:0000256" key="1">
    <source>
        <dbReference type="ARBA" id="ARBA00007118"/>
    </source>
</evidence>
<dbReference type="Gene3D" id="3.40.109.10">
    <property type="entry name" value="NADH Oxidase"/>
    <property type="match status" value="1"/>
</dbReference>
<evidence type="ECO:0000259" key="3">
    <source>
        <dbReference type="Pfam" id="PF00881"/>
    </source>
</evidence>